<evidence type="ECO:0000256" key="6">
    <source>
        <dbReference type="ARBA" id="ARBA00022485"/>
    </source>
</evidence>
<keyword evidence="13" id="KW-0003">3Fe-4S</keyword>
<evidence type="ECO:0000259" key="15">
    <source>
        <dbReference type="Pfam" id="PF14720"/>
    </source>
</evidence>
<dbReference type="InterPro" id="IPR006311">
    <property type="entry name" value="TAT_signal"/>
</dbReference>
<evidence type="ECO:0000256" key="13">
    <source>
        <dbReference type="ARBA" id="ARBA00023291"/>
    </source>
</evidence>
<dbReference type="Proteomes" id="UP000427906">
    <property type="component" value="Chromosome"/>
</dbReference>
<dbReference type="InterPro" id="IPR037024">
    <property type="entry name" value="NiFe_Hase_small_N_sf"/>
</dbReference>
<dbReference type="PRINTS" id="PR00614">
    <property type="entry name" value="NIHGNASESMLL"/>
</dbReference>
<evidence type="ECO:0000313" key="17">
    <source>
        <dbReference type="Proteomes" id="UP000427906"/>
    </source>
</evidence>
<dbReference type="GO" id="GO:0016020">
    <property type="term" value="C:membrane"/>
    <property type="evidence" value="ECO:0007669"/>
    <property type="project" value="TreeGrafter"/>
</dbReference>
<dbReference type="InterPro" id="IPR006137">
    <property type="entry name" value="NADH_UbQ_OxRdtase-like_20kDa"/>
</dbReference>
<dbReference type="Gene3D" id="4.10.480.10">
    <property type="entry name" value="Cytochrome-c3 hydrogenase, C-terminal domain"/>
    <property type="match status" value="1"/>
</dbReference>
<dbReference type="KEGG" id="dalk:DSCA_49790"/>
<dbReference type="InterPro" id="IPR037148">
    <property type="entry name" value="NiFe-Hase_small_C_sf"/>
</dbReference>
<comment type="similarity">
    <text evidence="4">Belongs to the [NiFe]/[NiFeSe] hydrogenase small subunit family.</text>
</comment>
<evidence type="ECO:0000256" key="8">
    <source>
        <dbReference type="ARBA" id="ARBA00022729"/>
    </source>
</evidence>
<keyword evidence="10" id="KW-0560">Oxidoreductase</keyword>
<dbReference type="Gene3D" id="3.40.50.700">
    <property type="entry name" value="NADH:ubiquinone oxidoreductase-like, 20kDa subunit"/>
    <property type="match status" value="1"/>
</dbReference>
<keyword evidence="17" id="KW-1185">Reference proteome</keyword>
<dbReference type="NCBIfam" id="TIGR01409">
    <property type="entry name" value="TAT_signal_seq"/>
    <property type="match status" value="1"/>
</dbReference>
<evidence type="ECO:0000256" key="2">
    <source>
        <dbReference type="ARBA" id="ARBA00001966"/>
    </source>
</evidence>
<dbReference type="OrthoDB" id="9766729at2"/>
<reference evidence="16 17" key="1">
    <citation type="submission" date="2019-11" db="EMBL/GenBank/DDBJ databases">
        <title>Comparative genomics of hydrocarbon-degrading Desulfosarcina strains.</title>
        <authorList>
            <person name="Watanabe M."/>
            <person name="Kojima H."/>
            <person name="Fukui M."/>
        </authorList>
    </citation>
    <scope>NUCLEOTIDE SEQUENCE [LARGE SCALE GENOMIC DNA]</scope>
    <source>
        <strain evidence="16 17">PL12</strain>
    </source>
</reference>
<dbReference type="PROSITE" id="PS51318">
    <property type="entry name" value="TAT"/>
    <property type="match status" value="1"/>
</dbReference>
<dbReference type="GO" id="GO:0042597">
    <property type="term" value="C:periplasmic space"/>
    <property type="evidence" value="ECO:0007669"/>
    <property type="project" value="UniProtKB-SubCell"/>
</dbReference>
<dbReference type="InterPro" id="IPR027394">
    <property type="entry name" value="Cytochrome-c3_hydrogenase_C"/>
</dbReference>
<gene>
    <name evidence="16" type="primary">hynB1_2</name>
    <name evidence="16" type="ORF">DSCA_49790</name>
</gene>
<dbReference type="InterPro" id="IPR001821">
    <property type="entry name" value="NiFe_hydrogenase_ssu"/>
</dbReference>
<keyword evidence="12" id="KW-0411">Iron-sulfur</keyword>
<evidence type="ECO:0000256" key="5">
    <source>
        <dbReference type="ARBA" id="ARBA00011771"/>
    </source>
</evidence>
<dbReference type="GO" id="GO:0051538">
    <property type="term" value="F:3 iron, 4 sulfur cluster binding"/>
    <property type="evidence" value="ECO:0007669"/>
    <property type="project" value="UniProtKB-KW"/>
</dbReference>
<dbReference type="GO" id="GO:0009061">
    <property type="term" value="P:anaerobic respiration"/>
    <property type="evidence" value="ECO:0007669"/>
    <property type="project" value="TreeGrafter"/>
</dbReference>
<keyword evidence="6" id="KW-0004">4Fe-4S</keyword>
<keyword evidence="9" id="KW-0574">Periplasm</keyword>
<feature type="domain" description="NADH:ubiquinone oxidoreductase-like 20kDa subunit" evidence="14">
    <location>
        <begin position="52"/>
        <end position="195"/>
    </location>
</feature>
<dbReference type="Pfam" id="PF14720">
    <property type="entry name" value="NiFe_hyd_SSU_C"/>
    <property type="match status" value="1"/>
</dbReference>
<dbReference type="InterPro" id="IPR019546">
    <property type="entry name" value="TAT_signal_bac_arc"/>
</dbReference>
<dbReference type="RefSeq" id="WP_155318942.1">
    <property type="nucleotide sequence ID" value="NZ_AP021874.1"/>
</dbReference>
<dbReference type="AlphaFoldDB" id="A0A5K7YSU6"/>
<evidence type="ECO:0000256" key="11">
    <source>
        <dbReference type="ARBA" id="ARBA00023004"/>
    </source>
</evidence>
<dbReference type="SUPFAM" id="SSF56770">
    <property type="entry name" value="HydA/Nqo6-like"/>
    <property type="match status" value="1"/>
</dbReference>
<evidence type="ECO:0000256" key="3">
    <source>
        <dbReference type="ARBA" id="ARBA00004418"/>
    </source>
</evidence>
<keyword evidence="7" id="KW-0479">Metal-binding</keyword>
<keyword evidence="11" id="KW-0408">Iron</keyword>
<evidence type="ECO:0000256" key="10">
    <source>
        <dbReference type="ARBA" id="ARBA00023002"/>
    </source>
</evidence>
<proteinExistence type="inferred from homology"/>
<name>A0A5K7YSU6_9BACT</name>
<dbReference type="GO" id="GO:0046872">
    <property type="term" value="F:metal ion binding"/>
    <property type="evidence" value="ECO:0007669"/>
    <property type="project" value="UniProtKB-KW"/>
</dbReference>
<feature type="domain" description="Cytochrome-c3 hydrogenase C-terminal" evidence="15">
    <location>
        <begin position="227"/>
        <end position="279"/>
    </location>
</feature>
<keyword evidence="8" id="KW-0732">Signal</keyword>
<evidence type="ECO:0000256" key="9">
    <source>
        <dbReference type="ARBA" id="ARBA00022764"/>
    </source>
</evidence>
<organism evidence="16 17">
    <name type="scientific">Desulfosarcina alkanivorans</name>
    <dbReference type="NCBI Taxonomy" id="571177"/>
    <lineage>
        <taxon>Bacteria</taxon>
        <taxon>Pseudomonadati</taxon>
        <taxon>Thermodesulfobacteriota</taxon>
        <taxon>Desulfobacteria</taxon>
        <taxon>Desulfobacterales</taxon>
        <taxon>Desulfosarcinaceae</taxon>
        <taxon>Desulfosarcina</taxon>
    </lineage>
</organism>
<dbReference type="PANTHER" id="PTHR30013:SF7">
    <property type="entry name" value="HYDROGENASE-2 SMALL CHAIN"/>
    <property type="match status" value="1"/>
</dbReference>
<accession>A0A5K7YSU6</accession>
<dbReference type="GO" id="GO:0008901">
    <property type="term" value="F:ferredoxin hydrogenase activity"/>
    <property type="evidence" value="ECO:0007669"/>
    <property type="project" value="InterPro"/>
</dbReference>
<dbReference type="GO" id="GO:0009375">
    <property type="term" value="C:ferredoxin hydrogenase complex"/>
    <property type="evidence" value="ECO:0007669"/>
    <property type="project" value="InterPro"/>
</dbReference>
<dbReference type="NCBIfam" id="TIGR00391">
    <property type="entry name" value="hydA"/>
    <property type="match status" value="1"/>
</dbReference>
<evidence type="ECO:0000259" key="14">
    <source>
        <dbReference type="Pfam" id="PF01058"/>
    </source>
</evidence>
<evidence type="ECO:0000256" key="1">
    <source>
        <dbReference type="ARBA" id="ARBA00001927"/>
    </source>
</evidence>
<comment type="cofactor">
    <cofactor evidence="2">
        <name>[4Fe-4S] cluster</name>
        <dbReference type="ChEBI" id="CHEBI:49883"/>
    </cofactor>
</comment>
<dbReference type="Pfam" id="PF01058">
    <property type="entry name" value="Oxidored_q6"/>
    <property type="match status" value="1"/>
</dbReference>
<sequence length="365" mass="39507">MFSNEISRRAFLKYCGGIAATLGLSTTMVPKIAEALTSDGRPPVVWLHFAECTGCSEAFLRATDPGVADILFDVLNVTYHETIQAACGEKAEHNRDQTVANHAGEFICIVEGAIPTADNGVYGMIGGRTMLDIAQTIIPQARYTIALGTCAAYGGLPAAAPNPTGAMGVKDAIGVDTINITGCPPHPMNLVSCITSYLLNNQMPPLRTDGRPTFCHGSTIHSSCTVPHACMQGYNCKGPNTYNNCHTALYNQESWCVQAEHQCIGCSEPGFWDSNAPFYNPMWMSMFSTYRPTAVPHEDQKTASCTRCHGSGIFEEEESYQEDPRRFQQAMHHEHNVRLSTNQGCANCHPEAPGGTTTGGSYHDD</sequence>
<dbReference type="GO" id="GO:0044569">
    <property type="term" value="C:[Ni-Fe] hydrogenase complex"/>
    <property type="evidence" value="ECO:0007669"/>
    <property type="project" value="TreeGrafter"/>
</dbReference>
<comment type="subcellular location">
    <subcellularLocation>
        <location evidence="3">Periplasm</location>
    </subcellularLocation>
</comment>
<evidence type="ECO:0000313" key="16">
    <source>
        <dbReference type="EMBL" id="BBO71049.1"/>
    </source>
</evidence>
<comment type="subunit">
    <text evidence="5">Heterodimer of a large and a small subunit.</text>
</comment>
<evidence type="ECO:0000256" key="12">
    <source>
        <dbReference type="ARBA" id="ARBA00023014"/>
    </source>
</evidence>
<dbReference type="GO" id="GO:0009055">
    <property type="term" value="F:electron transfer activity"/>
    <property type="evidence" value="ECO:0007669"/>
    <property type="project" value="TreeGrafter"/>
</dbReference>
<dbReference type="PANTHER" id="PTHR30013">
    <property type="entry name" value="NIFE / NIFESE HYDROGENASE SMALL SUBUNIT FAMILY MEMBER"/>
    <property type="match status" value="1"/>
</dbReference>
<dbReference type="EMBL" id="AP021874">
    <property type="protein sequence ID" value="BBO71049.1"/>
    <property type="molecule type" value="Genomic_DNA"/>
</dbReference>
<evidence type="ECO:0000256" key="7">
    <source>
        <dbReference type="ARBA" id="ARBA00022723"/>
    </source>
</evidence>
<comment type="cofactor">
    <cofactor evidence="1">
        <name>[3Fe-4S] cluster</name>
        <dbReference type="ChEBI" id="CHEBI:21137"/>
    </cofactor>
</comment>
<protein>
    <submittedName>
        <fullName evidence="16">Periplasmic [NiFe] hydrogenase small subunit 1</fullName>
    </submittedName>
</protein>
<evidence type="ECO:0000256" key="4">
    <source>
        <dbReference type="ARBA" id="ARBA00006605"/>
    </source>
</evidence>
<dbReference type="GO" id="GO:0051539">
    <property type="term" value="F:4 iron, 4 sulfur cluster binding"/>
    <property type="evidence" value="ECO:0007669"/>
    <property type="project" value="UniProtKB-KW"/>
</dbReference>